<dbReference type="Pfam" id="PF25023">
    <property type="entry name" value="TEN_YD-shell"/>
    <property type="match status" value="1"/>
</dbReference>
<dbReference type="Proteomes" id="UP000663722">
    <property type="component" value="Chromosome"/>
</dbReference>
<evidence type="ECO:0000256" key="1">
    <source>
        <dbReference type="ARBA" id="ARBA00022737"/>
    </source>
</evidence>
<dbReference type="AlphaFoldDB" id="A0A975BF41"/>
<dbReference type="PANTHER" id="PTHR32305">
    <property type="match status" value="1"/>
</dbReference>
<evidence type="ECO:0000313" key="3">
    <source>
        <dbReference type="EMBL" id="QTA84143.1"/>
    </source>
</evidence>
<dbReference type="NCBIfam" id="TIGR03696">
    <property type="entry name" value="Rhs_assc_core"/>
    <property type="match status" value="1"/>
</dbReference>
<gene>
    <name evidence="3" type="ORF">dnm_001360</name>
</gene>
<accession>A0A975BF41</accession>
<evidence type="ECO:0000259" key="2">
    <source>
        <dbReference type="Pfam" id="PF25023"/>
    </source>
</evidence>
<dbReference type="InterPro" id="IPR050708">
    <property type="entry name" value="T6SS_VgrG/RHS"/>
</dbReference>
<proteinExistence type="predicted"/>
<keyword evidence="1" id="KW-0677">Repeat</keyword>
<dbReference type="InterPro" id="IPR056823">
    <property type="entry name" value="TEN-like_YD-shell"/>
</dbReference>
<name>A0A975BF41_9BACT</name>
<dbReference type="Gene3D" id="2.180.10.10">
    <property type="entry name" value="RHS repeat-associated core"/>
    <property type="match status" value="1"/>
</dbReference>
<dbReference type="PANTHER" id="PTHR32305:SF15">
    <property type="entry name" value="PROTEIN RHSA-RELATED"/>
    <property type="match status" value="1"/>
</dbReference>
<sequence>MHDPLGRRIPKKVNGALTEKYLWQGLTRLLAVYNADDTLKMRFEYADARMPAAMTSGDETYYLAYDQVGTLKVVADSSGTVVKKIEYDTFGNIISDSDPAFAVPFGFAGGLHDKDTGLVRFGYRDYDPETGKWTAKDPIFFEGGDTDLYGYCVNDPVNWTDSDGLSKTKGIKQGKDEYYQKFKDTKGDQNKIRELEEEICKKREDGKIKNKRWNILKALIKIAKDGRLFKNTNLLLMFEWQIRLLENPCLLNNPDLPVDEFGVPSS</sequence>
<dbReference type="KEGG" id="dmm:dnm_001360"/>
<organism evidence="3 4">
    <name type="scientific">Desulfonema magnum</name>
    <dbReference type="NCBI Taxonomy" id="45655"/>
    <lineage>
        <taxon>Bacteria</taxon>
        <taxon>Pseudomonadati</taxon>
        <taxon>Thermodesulfobacteriota</taxon>
        <taxon>Desulfobacteria</taxon>
        <taxon>Desulfobacterales</taxon>
        <taxon>Desulfococcaceae</taxon>
        <taxon>Desulfonema</taxon>
    </lineage>
</organism>
<protein>
    <submittedName>
        <fullName evidence="3">RHS repeat-associated core domain-containing protein</fullName>
    </submittedName>
</protein>
<feature type="domain" description="Teneurin-like YD-shell" evidence="2">
    <location>
        <begin position="3"/>
        <end position="142"/>
    </location>
</feature>
<keyword evidence="4" id="KW-1185">Reference proteome</keyword>
<reference evidence="3" key="1">
    <citation type="journal article" date="2021" name="Microb. Physiol.">
        <title>Proteogenomic Insights into the Physiology of Marine, Sulfate-Reducing, Filamentous Desulfonema limicola and Desulfonema magnum.</title>
        <authorList>
            <person name="Schnaars V."/>
            <person name="Wohlbrand L."/>
            <person name="Scheve S."/>
            <person name="Hinrichs C."/>
            <person name="Reinhardt R."/>
            <person name="Rabus R."/>
        </authorList>
    </citation>
    <scope>NUCLEOTIDE SEQUENCE</scope>
    <source>
        <strain evidence="3">4be13</strain>
    </source>
</reference>
<dbReference type="InterPro" id="IPR022385">
    <property type="entry name" value="Rhs_assc_core"/>
</dbReference>
<dbReference type="EMBL" id="CP061800">
    <property type="protein sequence ID" value="QTA84143.1"/>
    <property type="molecule type" value="Genomic_DNA"/>
</dbReference>
<evidence type="ECO:0000313" key="4">
    <source>
        <dbReference type="Proteomes" id="UP000663722"/>
    </source>
</evidence>